<dbReference type="SUPFAM" id="SSF52540">
    <property type="entry name" value="P-loop containing nucleoside triphosphate hydrolases"/>
    <property type="match status" value="1"/>
</dbReference>
<sequence length="127" mass="14788">MLKFTSLINWVNFIDGIEADDISYHTYNGTKGEEYKNVAIILEHSFGRMNKDKFKHYFNVVQQGAKERDRLFAVPGMEEKHINTKNLLYVACSRAIKNLRVLYLDDISEIKEGIETIFGESKPWPIE</sequence>
<dbReference type="Proteomes" id="UP000654004">
    <property type="component" value="Unassembled WGS sequence"/>
</dbReference>
<evidence type="ECO:0000313" key="1">
    <source>
        <dbReference type="EMBL" id="GGP78952.1"/>
    </source>
</evidence>
<keyword evidence="2" id="KW-1185">Reference proteome</keyword>
<dbReference type="EMBL" id="BMQW01000002">
    <property type="protein sequence ID" value="GGP78952.1"/>
    <property type="molecule type" value="Genomic_DNA"/>
</dbReference>
<dbReference type="InterPro" id="IPR027417">
    <property type="entry name" value="P-loop_NTPase"/>
</dbReference>
<organism evidence="1 2">
    <name type="scientific">Shewanella ulleungensis</name>
    <dbReference type="NCBI Taxonomy" id="2282699"/>
    <lineage>
        <taxon>Bacteria</taxon>
        <taxon>Pseudomonadati</taxon>
        <taxon>Pseudomonadota</taxon>
        <taxon>Gammaproteobacteria</taxon>
        <taxon>Alteromonadales</taxon>
        <taxon>Shewanellaceae</taxon>
        <taxon>Shewanella</taxon>
    </lineage>
</organism>
<evidence type="ECO:0000313" key="2">
    <source>
        <dbReference type="Proteomes" id="UP000654004"/>
    </source>
</evidence>
<dbReference type="Gene3D" id="3.40.50.300">
    <property type="entry name" value="P-loop containing nucleotide triphosphate hydrolases"/>
    <property type="match status" value="1"/>
</dbReference>
<accession>A0ABQ2QHE1</accession>
<protein>
    <recommendedName>
        <fullName evidence="3">UvrD-like helicase C-terminal domain-containing protein</fullName>
    </recommendedName>
</protein>
<dbReference type="RefSeq" id="WP_229777005.1">
    <property type="nucleotide sequence ID" value="NZ_BMQW01000002.1"/>
</dbReference>
<name>A0ABQ2QHE1_9GAMM</name>
<reference evidence="2" key="1">
    <citation type="journal article" date="2019" name="Int. J. Syst. Evol. Microbiol.">
        <title>The Global Catalogue of Microorganisms (GCM) 10K type strain sequencing project: providing services to taxonomists for standard genome sequencing and annotation.</title>
        <authorList>
            <consortium name="The Broad Institute Genomics Platform"/>
            <consortium name="The Broad Institute Genome Sequencing Center for Infectious Disease"/>
            <person name="Wu L."/>
            <person name="Ma J."/>
        </authorList>
    </citation>
    <scope>NUCLEOTIDE SEQUENCE [LARGE SCALE GENOMIC DNA]</scope>
    <source>
        <strain evidence="2">JCM 32305</strain>
    </source>
</reference>
<proteinExistence type="predicted"/>
<gene>
    <name evidence="1" type="ORF">GCM10009410_09080</name>
</gene>
<comment type="caution">
    <text evidence="1">The sequence shown here is derived from an EMBL/GenBank/DDBJ whole genome shotgun (WGS) entry which is preliminary data.</text>
</comment>
<evidence type="ECO:0008006" key="3">
    <source>
        <dbReference type="Google" id="ProtNLM"/>
    </source>
</evidence>